<keyword evidence="2" id="KW-1133">Transmembrane helix</keyword>
<keyword evidence="4" id="KW-1185">Reference proteome</keyword>
<evidence type="ECO:0000313" key="3">
    <source>
        <dbReference type="EMBL" id="OBZ85625.1"/>
    </source>
</evidence>
<comment type="caution">
    <text evidence="3">The sequence shown here is derived from an EMBL/GenBank/DDBJ whole genome shotgun (WGS) entry which is preliminary data.</text>
</comment>
<proteinExistence type="predicted"/>
<feature type="region of interest" description="Disordered" evidence="1">
    <location>
        <begin position="110"/>
        <end position="176"/>
    </location>
</feature>
<dbReference type="EMBL" id="LUGH01000377">
    <property type="protein sequence ID" value="OBZ85625.1"/>
    <property type="molecule type" value="Genomic_DNA"/>
</dbReference>
<keyword evidence="2" id="KW-0472">Membrane</keyword>
<dbReference type="OrthoDB" id="2284403at2759"/>
<evidence type="ECO:0000256" key="1">
    <source>
        <dbReference type="SAM" id="MobiDB-lite"/>
    </source>
</evidence>
<sequence>MMTNTPTAMAHPRPTTISKSISSAIHSKPTHISEQKAPTPNIVQSAVYQKEPSEFSRMDAIQASLVPTKPSSKSNYGTLSTASIVAPIVSVCGGIVLIAAAMFFIVATKRKRGRRRRRQSQENREYNDRDDEDRFHDVSLSDDEDNSRIMHAKSTRLTATEKPPLPPMPPLSSRTSSITLTSHARPKSTGSFSTTSTIYADALSSPMGSIKCPKTPVLKIAERQQLSHQRPSIIQTYRAQLSNSVILPETQDSQDPILPFQYYTCIR</sequence>
<evidence type="ECO:0000313" key="4">
    <source>
        <dbReference type="Proteomes" id="UP000093000"/>
    </source>
</evidence>
<reference evidence="3 4" key="1">
    <citation type="submission" date="2016-03" db="EMBL/GenBank/DDBJ databases">
        <title>Choanephora cucurbitarum.</title>
        <authorList>
            <person name="Min B."/>
            <person name="Park H."/>
            <person name="Park J.-H."/>
            <person name="Shin H.-D."/>
            <person name="Choi I.-G."/>
        </authorList>
    </citation>
    <scope>NUCLEOTIDE SEQUENCE [LARGE SCALE GENOMIC DNA]</scope>
    <source>
        <strain evidence="3 4">KUS-F28377</strain>
    </source>
</reference>
<dbReference type="Proteomes" id="UP000093000">
    <property type="component" value="Unassembled WGS sequence"/>
</dbReference>
<evidence type="ECO:0000256" key="2">
    <source>
        <dbReference type="SAM" id="Phobius"/>
    </source>
</evidence>
<name>A0A1C7N919_9FUNG</name>
<feature type="compositionally biased region" description="Basic and acidic residues" evidence="1">
    <location>
        <begin position="119"/>
        <end position="139"/>
    </location>
</feature>
<dbReference type="InParanoid" id="A0A1C7N919"/>
<feature type="transmembrane region" description="Helical" evidence="2">
    <location>
        <begin position="84"/>
        <end position="108"/>
    </location>
</feature>
<accession>A0A1C7N919</accession>
<dbReference type="AlphaFoldDB" id="A0A1C7N919"/>
<gene>
    <name evidence="3" type="ORF">A0J61_06327</name>
</gene>
<keyword evidence="2" id="KW-0812">Transmembrane</keyword>
<protein>
    <submittedName>
        <fullName evidence="3">Uncharacterized protein</fullName>
    </submittedName>
</protein>
<organism evidence="3 4">
    <name type="scientific">Choanephora cucurbitarum</name>
    <dbReference type="NCBI Taxonomy" id="101091"/>
    <lineage>
        <taxon>Eukaryota</taxon>
        <taxon>Fungi</taxon>
        <taxon>Fungi incertae sedis</taxon>
        <taxon>Mucoromycota</taxon>
        <taxon>Mucoromycotina</taxon>
        <taxon>Mucoromycetes</taxon>
        <taxon>Mucorales</taxon>
        <taxon>Mucorineae</taxon>
        <taxon>Choanephoraceae</taxon>
        <taxon>Choanephoroideae</taxon>
        <taxon>Choanephora</taxon>
    </lineage>
</organism>